<keyword evidence="2" id="KW-0472">Membrane</keyword>
<protein>
    <recommendedName>
        <fullName evidence="4">LTD domain-containing protein</fullName>
    </recommendedName>
</protein>
<name>A0A1F6BER6_9BACT</name>
<accession>A0A1F6BER6</accession>
<feature type="domain" description="LTD" evidence="4">
    <location>
        <begin position="17"/>
        <end position="124"/>
    </location>
</feature>
<feature type="signal peptide" evidence="3">
    <location>
        <begin position="1"/>
        <end position="23"/>
    </location>
</feature>
<organism evidence="5 6">
    <name type="scientific">Candidatus Gottesmanbacteria bacterium RIFOXYB1_FULL_47_11</name>
    <dbReference type="NCBI Taxonomy" id="1798401"/>
    <lineage>
        <taxon>Bacteria</taxon>
        <taxon>Candidatus Gottesmaniibacteriota</taxon>
    </lineage>
</organism>
<keyword evidence="2" id="KW-1133">Transmembrane helix</keyword>
<feature type="region of interest" description="Disordered" evidence="1">
    <location>
        <begin position="145"/>
        <end position="182"/>
    </location>
</feature>
<evidence type="ECO:0000259" key="4">
    <source>
        <dbReference type="PROSITE" id="PS51841"/>
    </source>
</evidence>
<reference evidence="5 6" key="1">
    <citation type="journal article" date="2016" name="Nat. Commun.">
        <title>Thousands of microbial genomes shed light on interconnected biogeochemical processes in an aquifer system.</title>
        <authorList>
            <person name="Anantharaman K."/>
            <person name="Brown C.T."/>
            <person name="Hug L.A."/>
            <person name="Sharon I."/>
            <person name="Castelle C.J."/>
            <person name="Probst A.J."/>
            <person name="Thomas B.C."/>
            <person name="Singh A."/>
            <person name="Wilkins M.J."/>
            <person name="Karaoz U."/>
            <person name="Brodie E.L."/>
            <person name="Williams K.H."/>
            <person name="Hubbard S.S."/>
            <person name="Banfield J.F."/>
        </authorList>
    </citation>
    <scope>NUCLEOTIDE SEQUENCE [LARGE SCALE GENOMIC DNA]</scope>
</reference>
<gene>
    <name evidence="5" type="ORF">A2363_02725</name>
</gene>
<keyword evidence="2" id="KW-0812">Transmembrane</keyword>
<dbReference type="STRING" id="1798401.A2363_02725"/>
<dbReference type="SUPFAM" id="SSF74853">
    <property type="entry name" value="Lamin A/C globular tail domain"/>
    <property type="match status" value="1"/>
</dbReference>
<dbReference type="AlphaFoldDB" id="A0A1F6BER6"/>
<dbReference type="Gene3D" id="2.60.40.1260">
    <property type="entry name" value="Lamin Tail domain"/>
    <property type="match status" value="1"/>
</dbReference>
<comment type="caution">
    <text evidence="5">The sequence shown here is derived from an EMBL/GenBank/DDBJ whole genome shotgun (WGS) entry which is preliminary data.</text>
</comment>
<feature type="compositionally biased region" description="Pro residues" evidence="1">
    <location>
        <begin position="152"/>
        <end position="164"/>
    </location>
</feature>
<proteinExistence type="predicted"/>
<keyword evidence="3" id="KW-0732">Signal</keyword>
<dbReference type="Pfam" id="PF00932">
    <property type="entry name" value="LTD"/>
    <property type="match status" value="1"/>
</dbReference>
<dbReference type="EMBL" id="MFKE01000016">
    <property type="protein sequence ID" value="OGG35303.1"/>
    <property type="molecule type" value="Genomic_DNA"/>
</dbReference>
<evidence type="ECO:0000313" key="6">
    <source>
        <dbReference type="Proteomes" id="UP000176186"/>
    </source>
</evidence>
<dbReference type="InterPro" id="IPR036415">
    <property type="entry name" value="Lamin_tail_dom_sf"/>
</dbReference>
<dbReference type="InterPro" id="IPR001322">
    <property type="entry name" value="Lamin_tail_dom"/>
</dbReference>
<evidence type="ECO:0000256" key="2">
    <source>
        <dbReference type="SAM" id="Phobius"/>
    </source>
</evidence>
<evidence type="ECO:0000256" key="1">
    <source>
        <dbReference type="SAM" id="MobiDB-lite"/>
    </source>
</evidence>
<feature type="chain" id="PRO_5009523107" description="LTD domain-containing protein" evidence="3">
    <location>
        <begin position="24"/>
        <end position="268"/>
    </location>
</feature>
<dbReference type="Proteomes" id="UP000176186">
    <property type="component" value="Unassembled WGS sequence"/>
</dbReference>
<evidence type="ECO:0000313" key="5">
    <source>
        <dbReference type="EMBL" id="OGG35303.1"/>
    </source>
</evidence>
<sequence length="268" mass="28459">MKRAVFIIAGLFIYFLGAGSVHAAVVINEIRPKTSLPDYAFVELYNSGGTRVDLNQWKLENVSSPATSYILPASAIIEPNGFLVFSRPQSGIIFNIDGDTVKLTDFGGSVVDSQSYPGTLGYNNAMGRSADGTGVWTSCTEATPGRSNLCPEPSPTPTPTPTPVVPTATSTPTPMSVVPTPTPTPTIISPLSTEKPLSSSRVTFGQIAGIQTETEAITPTATPAAKIPPLLEAYHFAVEKLMLFQVIAVLVGWAVIALIAILRKNRKR</sequence>
<evidence type="ECO:0000256" key="3">
    <source>
        <dbReference type="SAM" id="SignalP"/>
    </source>
</evidence>
<feature type="transmembrane region" description="Helical" evidence="2">
    <location>
        <begin position="241"/>
        <end position="262"/>
    </location>
</feature>
<feature type="compositionally biased region" description="Low complexity" evidence="1">
    <location>
        <begin position="165"/>
        <end position="182"/>
    </location>
</feature>
<dbReference type="PROSITE" id="PS51841">
    <property type="entry name" value="LTD"/>
    <property type="match status" value="1"/>
</dbReference>